<feature type="transmembrane region" description="Helical" evidence="2">
    <location>
        <begin position="28"/>
        <end position="50"/>
    </location>
</feature>
<dbReference type="Pfam" id="PF04483">
    <property type="entry name" value="DUF565"/>
    <property type="match status" value="1"/>
</dbReference>
<evidence type="ECO:0000256" key="2">
    <source>
        <dbReference type="SAM" id="Phobius"/>
    </source>
</evidence>
<dbReference type="EMBL" id="MG721896">
    <property type="protein sequence ID" value="AWX53452.1"/>
    <property type="molecule type" value="Genomic_DNA"/>
</dbReference>
<keyword evidence="2" id="KW-1133">Transmembrane helix</keyword>
<evidence type="ECO:0000313" key="3">
    <source>
        <dbReference type="EMBL" id="AWX53452.1"/>
    </source>
</evidence>
<keyword evidence="2" id="KW-0812">Transmembrane</keyword>
<comment type="similarity">
    <text evidence="1">Belongs to the ycf20 family.</text>
</comment>
<keyword evidence="3" id="KW-0934">Plastid</keyword>
<protein>
    <submittedName>
        <fullName evidence="3">Ycf20</fullName>
    </submittedName>
</protein>
<gene>
    <name evidence="3" type="primary">ycf20</name>
</gene>
<proteinExistence type="inferred from homology"/>
<sequence>MNPHTKLVRQVNQVNFQIKKKIWVFQKIVIFSIFSLFLGFVFGNLFGTFLNFFRFFIHWDGLIILLLISLIEFINYINYKKPNKLTFYKPLLSDKSNVDYFSIVNQRTFRSITKLTKQTSNQKILVNQYFGFTKKIKFIKILNFYKTGLLLGFFIDAFKVGS</sequence>
<accession>A0A2Z4MAI2</accession>
<evidence type="ECO:0000256" key="1">
    <source>
        <dbReference type="ARBA" id="ARBA00009846"/>
    </source>
</evidence>
<feature type="transmembrane region" description="Helical" evidence="2">
    <location>
        <begin position="56"/>
        <end position="77"/>
    </location>
</feature>
<organism evidence="3">
    <name type="scientific">Ulothrix zonata</name>
    <dbReference type="NCBI Taxonomy" id="43941"/>
    <lineage>
        <taxon>Eukaryota</taxon>
        <taxon>Viridiplantae</taxon>
        <taxon>Chlorophyta</taxon>
        <taxon>core chlorophytes</taxon>
        <taxon>Ulvophyceae</taxon>
        <taxon>OUU clade</taxon>
        <taxon>Ulotrichales</taxon>
        <taxon>Ulotrichaceae</taxon>
        <taxon>Ulothrix</taxon>
    </lineage>
</organism>
<keyword evidence="3" id="KW-0150">Chloroplast</keyword>
<dbReference type="AlphaFoldDB" id="A0A2Z4MAI2"/>
<dbReference type="InterPro" id="IPR007572">
    <property type="entry name" value="Uncharacterised_Ycf20"/>
</dbReference>
<reference evidence="3" key="1">
    <citation type="submission" date="2017-12" db="EMBL/GenBank/DDBJ databases">
        <title>Resolution of core Chlorophyta phylogeny using heterogeneous models with AT-rich chloroplast sequence data.</title>
        <authorList>
            <person name="Fang L."/>
        </authorList>
    </citation>
    <scope>NUCLEOTIDE SEQUENCE</scope>
</reference>
<name>A0A2Z4MAI2_9CHLO</name>
<keyword evidence="2" id="KW-0472">Membrane</keyword>
<geneLocation type="chloroplast" evidence="3"/>